<dbReference type="FunFam" id="1.20.1160.11:FF:000001">
    <property type="entry name" value="Paired amphipathic helix protein Sin3"/>
    <property type="match status" value="1"/>
</dbReference>
<dbReference type="InterPro" id="IPR039774">
    <property type="entry name" value="Sin3-like"/>
</dbReference>
<dbReference type="Proteomes" id="UP000499080">
    <property type="component" value="Unassembled WGS sequence"/>
</dbReference>
<dbReference type="InterPro" id="IPR036600">
    <property type="entry name" value="PAH_sf"/>
</dbReference>
<protein>
    <submittedName>
        <fullName evidence="8">Paired amphipathic helix protein Sin3a</fullName>
    </submittedName>
</protein>
<evidence type="ECO:0000313" key="8">
    <source>
        <dbReference type="EMBL" id="GBM07313.1"/>
    </source>
</evidence>
<proteinExistence type="predicted"/>
<feature type="region of interest" description="Disordered" evidence="7">
    <location>
        <begin position="146"/>
        <end position="243"/>
    </location>
</feature>
<keyword evidence="3" id="KW-0597">Phosphoprotein</keyword>
<comment type="caution">
    <text evidence="8">The sequence shown here is derived from an EMBL/GenBank/DDBJ whole genome shotgun (WGS) entry which is preliminary data.</text>
</comment>
<accession>A0A4Y2CSH5</accession>
<evidence type="ECO:0000256" key="2">
    <source>
        <dbReference type="ARBA" id="ARBA00022491"/>
    </source>
</evidence>
<dbReference type="GO" id="GO:0000122">
    <property type="term" value="P:negative regulation of transcription by RNA polymerase II"/>
    <property type="evidence" value="ECO:0007669"/>
    <property type="project" value="TreeGrafter"/>
</dbReference>
<feature type="region of interest" description="Disordered" evidence="7">
    <location>
        <begin position="339"/>
        <end position="362"/>
    </location>
</feature>
<dbReference type="GO" id="GO:0003714">
    <property type="term" value="F:transcription corepressor activity"/>
    <property type="evidence" value="ECO:0007669"/>
    <property type="project" value="InterPro"/>
</dbReference>
<evidence type="ECO:0000256" key="4">
    <source>
        <dbReference type="ARBA" id="ARBA00022843"/>
    </source>
</evidence>
<dbReference type="GO" id="GO:0070822">
    <property type="term" value="C:Sin3-type complex"/>
    <property type="evidence" value="ECO:0007669"/>
    <property type="project" value="TreeGrafter"/>
</dbReference>
<organism evidence="8 9">
    <name type="scientific">Araneus ventricosus</name>
    <name type="common">Orbweaver spider</name>
    <name type="synonym">Epeira ventricosa</name>
    <dbReference type="NCBI Taxonomy" id="182803"/>
    <lineage>
        <taxon>Eukaryota</taxon>
        <taxon>Metazoa</taxon>
        <taxon>Ecdysozoa</taxon>
        <taxon>Arthropoda</taxon>
        <taxon>Chelicerata</taxon>
        <taxon>Arachnida</taxon>
        <taxon>Araneae</taxon>
        <taxon>Araneomorphae</taxon>
        <taxon>Entelegynae</taxon>
        <taxon>Araneoidea</taxon>
        <taxon>Araneidae</taxon>
        <taxon>Araneus</taxon>
    </lineage>
</organism>
<reference evidence="8 9" key="1">
    <citation type="journal article" date="2019" name="Sci. Rep.">
        <title>Orb-weaving spider Araneus ventricosus genome elucidates the spidroin gene catalogue.</title>
        <authorList>
            <person name="Kono N."/>
            <person name="Nakamura H."/>
            <person name="Ohtoshi R."/>
            <person name="Moran D.A.P."/>
            <person name="Shinohara A."/>
            <person name="Yoshida Y."/>
            <person name="Fujiwara M."/>
            <person name="Mori M."/>
            <person name="Tomita M."/>
            <person name="Arakawa K."/>
        </authorList>
    </citation>
    <scope>NUCLEOTIDE SEQUENCE [LARGE SCALE GENOMIC DNA]</scope>
</reference>
<dbReference type="EMBL" id="BGPR01000241">
    <property type="protein sequence ID" value="GBM07313.1"/>
    <property type="molecule type" value="Genomic_DNA"/>
</dbReference>
<dbReference type="AlphaFoldDB" id="A0A4Y2CSH5"/>
<evidence type="ECO:0000256" key="1">
    <source>
        <dbReference type="ARBA" id="ARBA00004123"/>
    </source>
</evidence>
<keyword evidence="5 6" id="KW-0539">Nucleus</keyword>
<keyword evidence="2" id="KW-0678">Repressor</keyword>
<dbReference type="FunFam" id="1.20.1160.11:FF:000005">
    <property type="entry name" value="SIN3 transcription regulator family member B"/>
    <property type="match status" value="1"/>
</dbReference>
<keyword evidence="4" id="KW-0832">Ubl conjugation</keyword>
<evidence type="ECO:0000313" key="9">
    <source>
        <dbReference type="Proteomes" id="UP000499080"/>
    </source>
</evidence>
<gene>
    <name evidence="8" type="primary">Sin3a_2</name>
    <name evidence="8" type="ORF">AVEN_187864_2</name>
</gene>
<dbReference type="PANTHER" id="PTHR12346:SF0">
    <property type="entry name" value="SIN3A, ISOFORM G"/>
    <property type="match status" value="1"/>
</dbReference>
<feature type="compositionally biased region" description="Polar residues" evidence="7">
    <location>
        <begin position="155"/>
        <end position="179"/>
    </location>
</feature>
<evidence type="ECO:0000256" key="6">
    <source>
        <dbReference type="PROSITE-ProRule" id="PRU00810"/>
    </source>
</evidence>
<dbReference type="InterPro" id="IPR003822">
    <property type="entry name" value="PAH"/>
</dbReference>
<evidence type="ECO:0000256" key="5">
    <source>
        <dbReference type="ARBA" id="ARBA00023242"/>
    </source>
</evidence>
<dbReference type="PROSITE" id="PS51477">
    <property type="entry name" value="PAH"/>
    <property type="match status" value="2"/>
</dbReference>
<evidence type="ECO:0000256" key="7">
    <source>
        <dbReference type="SAM" id="MobiDB-lite"/>
    </source>
</evidence>
<comment type="subcellular location">
    <subcellularLocation>
        <location evidence="1 6">Nucleus</location>
    </subcellularLocation>
</comment>
<dbReference type="Pfam" id="PF02671">
    <property type="entry name" value="PAH"/>
    <property type="match status" value="2"/>
</dbReference>
<dbReference type="Gene3D" id="1.20.1160.11">
    <property type="entry name" value="Paired amphipathic helix"/>
    <property type="match status" value="2"/>
</dbReference>
<evidence type="ECO:0000256" key="3">
    <source>
        <dbReference type="ARBA" id="ARBA00022553"/>
    </source>
</evidence>
<feature type="compositionally biased region" description="Polar residues" evidence="7">
    <location>
        <begin position="202"/>
        <end position="234"/>
    </location>
</feature>
<sequence>MAATILSQGYLGHSQPPSTVHHSLPMQAHGNIQIVHPMHSNSQVSHRHQTLLEEHQMQVRRINMEDALSYLDQVKYKLGNQPQVYNDFLHIMQEFKSQSIDMRAALQRVSYLFRGHPELIAGFNTFLPPGYGIEKLPNEQVQVSIPGNNVAGAQGPTSSTIHPTGTPSATVHSVSQTNHTGRDASPRASPVAKSPPVAKSQPHVSCQNQHPHHQNSPLHSQSGGVSPASGNSPNRAPPPAKQADDFNRALNYLDKIKNRFQGQPEIYKQFQVILHTYQNEQRKIKRGVKAAKKPSRLAEVYNQVSKLFQNQEDLILEFGQFLPDANGASLVSLAPKRPANREHKGIVKKSSLPVKPPVSLNDPSSTLRCSIV</sequence>
<name>A0A4Y2CSH5_ARAVE</name>
<keyword evidence="9" id="KW-1185">Reference proteome</keyword>
<dbReference type="PANTHER" id="PTHR12346">
    <property type="entry name" value="SIN3B-RELATED"/>
    <property type="match status" value="1"/>
</dbReference>
<dbReference type="OrthoDB" id="6538107at2759"/>
<dbReference type="SUPFAM" id="SSF47762">
    <property type="entry name" value="PAH2 domain"/>
    <property type="match status" value="2"/>
</dbReference>